<gene>
    <name evidence="1" type="ORF">ACFQEU_17055</name>
</gene>
<proteinExistence type="predicted"/>
<dbReference type="AlphaFoldDB" id="A0ABD5SHZ8"/>
<dbReference type="Proteomes" id="UP001596442">
    <property type="component" value="Unassembled WGS sequence"/>
</dbReference>
<accession>A0ABD5SHZ8</accession>
<organism evidence="1 2">
    <name type="scientific">Halorubrum tibetense</name>
    <dbReference type="NCBI Taxonomy" id="175631"/>
    <lineage>
        <taxon>Archaea</taxon>
        <taxon>Methanobacteriati</taxon>
        <taxon>Methanobacteriota</taxon>
        <taxon>Stenosarchaea group</taxon>
        <taxon>Halobacteria</taxon>
        <taxon>Halobacteriales</taxon>
        <taxon>Haloferacaceae</taxon>
        <taxon>Halorubrum</taxon>
    </lineage>
</organism>
<name>A0ABD5SHZ8_9EURY</name>
<dbReference type="EMBL" id="JBHSWW010000575">
    <property type="protein sequence ID" value="MFC6755158.1"/>
    <property type="molecule type" value="Genomic_DNA"/>
</dbReference>
<reference evidence="1 2" key="1">
    <citation type="journal article" date="2019" name="Int. J. Syst. Evol. Microbiol.">
        <title>The Global Catalogue of Microorganisms (GCM) 10K type strain sequencing project: providing services to taxonomists for standard genome sequencing and annotation.</title>
        <authorList>
            <consortium name="The Broad Institute Genomics Platform"/>
            <consortium name="The Broad Institute Genome Sequencing Center for Infectious Disease"/>
            <person name="Wu L."/>
            <person name="Ma J."/>
        </authorList>
    </citation>
    <scope>NUCLEOTIDE SEQUENCE [LARGE SCALE GENOMIC DNA]</scope>
    <source>
        <strain evidence="1 2">CGMCC 1.3239</strain>
    </source>
</reference>
<dbReference type="RefSeq" id="WP_379784080.1">
    <property type="nucleotide sequence ID" value="NZ_JBHSWW010000575.1"/>
</dbReference>
<keyword evidence="2" id="KW-1185">Reference proteome</keyword>
<comment type="caution">
    <text evidence="1">The sequence shown here is derived from an EMBL/GenBank/DDBJ whole genome shotgun (WGS) entry which is preliminary data.</text>
</comment>
<evidence type="ECO:0000313" key="1">
    <source>
        <dbReference type="EMBL" id="MFC6755158.1"/>
    </source>
</evidence>
<protein>
    <recommendedName>
        <fullName evidence="3">GNAT family N-acetyltransferase</fullName>
    </recommendedName>
</protein>
<feature type="non-terminal residue" evidence="1">
    <location>
        <position position="1"/>
    </location>
</feature>
<evidence type="ECO:0000313" key="2">
    <source>
        <dbReference type="Proteomes" id="UP001596442"/>
    </source>
</evidence>
<evidence type="ECO:0008006" key="3">
    <source>
        <dbReference type="Google" id="ProtNLM"/>
    </source>
</evidence>
<sequence>VDWDWTEGYNAFKYRHPKRFEMALWNNGTLASLSLGKPTYHGTKLRLDFIEGNPENGKDVRVFQTTFLALAGYAEALGAAELRVMNPINADVRRYYEGFGLIYVAKGDYLFVRL</sequence>